<comment type="similarity">
    <text evidence="2">Belongs to the peptidase A22B family.</text>
</comment>
<feature type="transmembrane region" description="Helical" evidence="9">
    <location>
        <begin position="213"/>
        <end position="229"/>
    </location>
</feature>
<reference evidence="10 11" key="1">
    <citation type="submission" date="2024-04" db="EMBL/GenBank/DDBJ databases">
        <title>genome sequences of Mucor flavus KT1a and Helicostylum pulchrum KT1b strains isolation_sourced from the surface of a dry-aged beef.</title>
        <authorList>
            <person name="Toyotome T."/>
            <person name="Hosono M."/>
            <person name="Torimaru M."/>
            <person name="Fukuda K."/>
            <person name="Mikami N."/>
        </authorList>
    </citation>
    <scope>NUCLEOTIDE SEQUENCE [LARGE SCALE GENOMIC DNA]</scope>
    <source>
        <strain evidence="10 11">KT1b</strain>
    </source>
</reference>
<accession>A0ABP9Y542</accession>
<feature type="compositionally biased region" description="Basic residues" evidence="8">
    <location>
        <begin position="466"/>
        <end position="481"/>
    </location>
</feature>
<feature type="transmembrane region" description="Helical" evidence="9">
    <location>
        <begin position="267"/>
        <end position="287"/>
    </location>
</feature>
<dbReference type="Proteomes" id="UP001476247">
    <property type="component" value="Unassembled WGS sequence"/>
</dbReference>
<keyword evidence="3 9" id="KW-0812">Transmembrane</keyword>
<feature type="compositionally biased region" description="Acidic residues" evidence="8">
    <location>
        <begin position="385"/>
        <end position="396"/>
    </location>
</feature>
<name>A0ABP9Y542_9FUNG</name>
<feature type="transmembrane region" description="Helical" evidence="9">
    <location>
        <begin position="156"/>
        <end position="180"/>
    </location>
</feature>
<feature type="transmembrane region" description="Helical" evidence="9">
    <location>
        <begin position="186"/>
        <end position="206"/>
    </location>
</feature>
<evidence type="ECO:0000256" key="7">
    <source>
        <dbReference type="ARBA" id="ARBA00023136"/>
    </source>
</evidence>
<dbReference type="InterPro" id="IPR006639">
    <property type="entry name" value="Preselin/SPP"/>
</dbReference>
<keyword evidence="11" id="KW-1185">Reference proteome</keyword>
<evidence type="ECO:0000256" key="1">
    <source>
        <dbReference type="ARBA" id="ARBA00004477"/>
    </source>
</evidence>
<evidence type="ECO:0008006" key="12">
    <source>
        <dbReference type="Google" id="ProtNLM"/>
    </source>
</evidence>
<evidence type="ECO:0000256" key="2">
    <source>
        <dbReference type="ARBA" id="ARBA00006859"/>
    </source>
</evidence>
<feature type="transmembrane region" description="Helical" evidence="9">
    <location>
        <begin position="341"/>
        <end position="359"/>
    </location>
</feature>
<comment type="subcellular location">
    <subcellularLocation>
        <location evidence="1">Endoplasmic reticulum membrane</location>
        <topology evidence="1">Multi-pass membrane protein</topology>
    </subcellularLocation>
</comment>
<keyword evidence="7 9" id="KW-0472">Membrane</keyword>
<comment type="caution">
    <text evidence="10">The sequence shown here is derived from an EMBL/GenBank/DDBJ whole genome shotgun (WGS) entry which is preliminary data.</text>
</comment>
<evidence type="ECO:0000313" key="11">
    <source>
        <dbReference type="Proteomes" id="UP001476247"/>
    </source>
</evidence>
<evidence type="ECO:0000256" key="8">
    <source>
        <dbReference type="SAM" id="MobiDB-lite"/>
    </source>
</evidence>
<feature type="region of interest" description="Disordered" evidence="8">
    <location>
        <begin position="382"/>
        <end position="481"/>
    </location>
</feature>
<evidence type="ECO:0000256" key="9">
    <source>
        <dbReference type="SAM" id="Phobius"/>
    </source>
</evidence>
<dbReference type="InterPro" id="IPR007369">
    <property type="entry name" value="Peptidase_A22B_SPP"/>
</dbReference>
<evidence type="ECO:0000256" key="6">
    <source>
        <dbReference type="ARBA" id="ARBA00022989"/>
    </source>
</evidence>
<gene>
    <name evidence="10" type="ORF">HPULCUR_007561</name>
</gene>
<keyword evidence="4" id="KW-0378">Hydrolase</keyword>
<feature type="compositionally biased region" description="Basic and acidic residues" evidence="8">
    <location>
        <begin position="447"/>
        <end position="465"/>
    </location>
</feature>
<organism evidence="10 11">
    <name type="scientific">Helicostylum pulchrum</name>
    <dbReference type="NCBI Taxonomy" id="562976"/>
    <lineage>
        <taxon>Eukaryota</taxon>
        <taxon>Fungi</taxon>
        <taxon>Fungi incertae sedis</taxon>
        <taxon>Mucoromycota</taxon>
        <taxon>Mucoromycotina</taxon>
        <taxon>Mucoromycetes</taxon>
        <taxon>Mucorales</taxon>
        <taxon>Mucorineae</taxon>
        <taxon>Mucoraceae</taxon>
        <taxon>Helicostylum</taxon>
    </lineage>
</organism>
<proteinExistence type="inferred from homology"/>
<evidence type="ECO:0000256" key="5">
    <source>
        <dbReference type="ARBA" id="ARBA00022824"/>
    </source>
</evidence>
<keyword evidence="6 9" id="KW-1133">Transmembrane helix</keyword>
<evidence type="ECO:0000256" key="3">
    <source>
        <dbReference type="ARBA" id="ARBA00022692"/>
    </source>
</evidence>
<dbReference type="EMBL" id="BAABUJ010000021">
    <property type="protein sequence ID" value="GAA5802101.1"/>
    <property type="molecule type" value="Genomic_DNA"/>
</dbReference>
<feature type="transmembrane region" description="Helical" evidence="9">
    <location>
        <begin position="20"/>
        <end position="42"/>
    </location>
</feature>
<keyword evidence="5" id="KW-0256">Endoplasmic reticulum</keyword>
<dbReference type="PANTHER" id="PTHR12174:SF23">
    <property type="entry name" value="MINOR HISTOCOMPATIBILITY ANTIGEN H13"/>
    <property type="match status" value="1"/>
</dbReference>
<evidence type="ECO:0000256" key="4">
    <source>
        <dbReference type="ARBA" id="ARBA00022801"/>
    </source>
</evidence>
<dbReference type="Pfam" id="PF04258">
    <property type="entry name" value="Peptidase_A22B"/>
    <property type="match status" value="1"/>
</dbReference>
<protein>
    <recommendedName>
        <fullName evidence="12">Signal peptide peptidase</fullName>
    </recommendedName>
</protein>
<dbReference type="PANTHER" id="PTHR12174">
    <property type="entry name" value="SIGNAL PEPTIDE PEPTIDASE"/>
    <property type="match status" value="1"/>
</dbReference>
<evidence type="ECO:0000313" key="10">
    <source>
        <dbReference type="EMBL" id="GAA5802101.1"/>
    </source>
</evidence>
<sequence>MSTEKLFEFIDDHVGLQLASVALLSLAVIPIYAGSYASLAAIKRPVYWKPKRRSASVLASPFEDSDDEGEEKAQVLSIKDILMIPVVASVVLYSLHLALQEVSPDCLHKVIQVVTSVFSCAVFSNTAVLVAKRLLPDSCLSSFEKYKLTFSKRGKRLCYLNVTVIHALVLAVSVVMAVIYAATQHWLIGNLFAISIAINSVAFLAVDSFFTGFLLLLGMLAYDVFWLFGTDIMQKVSDALESAPTSIVWPRNINTYLFDKLLKADQYFTMFGLGDIIVPGIFIAYCLRFDRLHSWKKAKKGSDFTLGDFSKPYFTASLIAYALSAGASIYMVHFTKKAQSALLYIVPALILSTLGTALVRNELSSVLSCSDVVKTFQKLSTFSTDNDDDEEEEDEERPTRYRRASLRGRSTLAARGGRSVSKGRSRSKLAEAKEIPSTSEHEDDCNFEAKLDRTIEDDVIEEHATGKPRRKRAASKVTKKK</sequence>
<dbReference type="SMART" id="SM00730">
    <property type="entry name" value="PSN"/>
    <property type="match status" value="1"/>
</dbReference>
<feature type="transmembrane region" description="Helical" evidence="9">
    <location>
        <begin position="313"/>
        <end position="335"/>
    </location>
</feature>